<dbReference type="InterPro" id="IPR002068">
    <property type="entry name" value="A-crystallin/Hsp20_dom"/>
</dbReference>
<dbReference type="CDD" id="cd06464">
    <property type="entry name" value="ACD_sHsps-like"/>
    <property type="match status" value="1"/>
</dbReference>
<evidence type="ECO:0000313" key="4">
    <source>
        <dbReference type="EMBL" id="CAG9988123.1"/>
    </source>
</evidence>
<dbReference type="InterPro" id="IPR008978">
    <property type="entry name" value="HSP20-like_chaperone"/>
</dbReference>
<name>A0A9N9Y2V5_9HYPO</name>
<comment type="similarity">
    <text evidence="1">Belongs to the small heat shock protein (HSP20) family.</text>
</comment>
<sequence length="197" mass="21599">MSLFPRSFHLAEPRYGAFSRFLDDIAHYSHGPGSGGLSEHKAINPFQPTFDVSEMEDGYELHGELPGLDKNDIKIEFVEPQTLIIHGQVQRSYTMGEPPADVAESMSLGSGGSETSSHKGKKEGQIDKAKGSSLAGKRKATVSTEPKFWVAERSVGQFSPFPIIIKQDGVIASLDKGILYIKIPKCEKTQGYQIMID</sequence>
<protein>
    <recommendedName>
        <fullName evidence="3">SHSP domain-containing protein</fullName>
    </recommendedName>
</protein>
<dbReference type="SUPFAM" id="SSF49764">
    <property type="entry name" value="HSP20-like chaperones"/>
    <property type="match status" value="1"/>
</dbReference>
<dbReference type="AlphaFoldDB" id="A0A9N9Y2V5"/>
<proteinExistence type="inferred from homology"/>
<comment type="caution">
    <text evidence="4">The sequence shown here is derived from an EMBL/GenBank/DDBJ whole genome shotgun (WGS) entry which is preliminary data.</text>
</comment>
<dbReference type="Gene3D" id="2.60.40.790">
    <property type="match status" value="1"/>
</dbReference>
<feature type="domain" description="SHSP" evidence="3">
    <location>
        <begin position="41"/>
        <end position="197"/>
    </location>
</feature>
<evidence type="ECO:0000259" key="3">
    <source>
        <dbReference type="PROSITE" id="PS01031"/>
    </source>
</evidence>
<dbReference type="OrthoDB" id="1431247at2759"/>
<gene>
    <name evidence="4" type="ORF">CBYS24578_00017698</name>
</gene>
<feature type="region of interest" description="Disordered" evidence="2">
    <location>
        <begin position="95"/>
        <end position="138"/>
    </location>
</feature>
<accession>A0A9N9Y2V5</accession>
<dbReference type="PROSITE" id="PS01031">
    <property type="entry name" value="SHSP"/>
    <property type="match status" value="1"/>
</dbReference>
<dbReference type="EMBL" id="CABFNO020001446">
    <property type="protein sequence ID" value="CAG9988123.1"/>
    <property type="molecule type" value="Genomic_DNA"/>
</dbReference>
<evidence type="ECO:0000313" key="5">
    <source>
        <dbReference type="Proteomes" id="UP000754883"/>
    </source>
</evidence>
<evidence type="ECO:0000256" key="2">
    <source>
        <dbReference type="SAM" id="MobiDB-lite"/>
    </source>
</evidence>
<dbReference type="Proteomes" id="UP000754883">
    <property type="component" value="Unassembled WGS sequence"/>
</dbReference>
<reference evidence="4 5" key="2">
    <citation type="submission" date="2021-10" db="EMBL/GenBank/DDBJ databases">
        <authorList>
            <person name="Piombo E."/>
        </authorList>
    </citation>
    <scope>NUCLEOTIDE SEQUENCE [LARGE SCALE GENOMIC DNA]</scope>
</reference>
<reference evidence="5" key="1">
    <citation type="submission" date="2019-06" db="EMBL/GenBank/DDBJ databases">
        <authorList>
            <person name="Broberg M."/>
        </authorList>
    </citation>
    <scope>NUCLEOTIDE SEQUENCE [LARGE SCALE GENOMIC DNA]</scope>
</reference>
<keyword evidence="5" id="KW-1185">Reference proteome</keyword>
<organism evidence="4 5">
    <name type="scientific">Clonostachys byssicola</name>
    <dbReference type="NCBI Taxonomy" id="160290"/>
    <lineage>
        <taxon>Eukaryota</taxon>
        <taxon>Fungi</taxon>
        <taxon>Dikarya</taxon>
        <taxon>Ascomycota</taxon>
        <taxon>Pezizomycotina</taxon>
        <taxon>Sordariomycetes</taxon>
        <taxon>Hypocreomycetidae</taxon>
        <taxon>Hypocreales</taxon>
        <taxon>Bionectriaceae</taxon>
        <taxon>Clonostachys</taxon>
    </lineage>
</organism>
<evidence type="ECO:0000256" key="1">
    <source>
        <dbReference type="PROSITE-ProRule" id="PRU00285"/>
    </source>
</evidence>